<feature type="compositionally biased region" description="Polar residues" evidence="3">
    <location>
        <begin position="2893"/>
        <end position="2903"/>
    </location>
</feature>
<evidence type="ECO:0000313" key="8">
    <source>
        <dbReference type="EMBL" id="MBB3898568.1"/>
    </source>
</evidence>
<evidence type="ECO:0000256" key="2">
    <source>
        <dbReference type="ARBA" id="ARBA00022679"/>
    </source>
</evidence>
<feature type="transmembrane region" description="Helical" evidence="4">
    <location>
        <begin position="968"/>
        <end position="996"/>
    </location>
</feature>
<feature type="transmembrane region" description="Helical" evidence="4">
    <location>
        <begin position="903"/>
        <end position="923"/>
    </location>
</feature>
<protein>
    <submittedName>
        <fullName evidence="8">Cyclic beta-1,2-glucan synthetase</fullName>
        <ecNumber evidence="8">2.4.1.-</ecNumber>
    </submittedName>
</protein>
<feature type="domain" description="Glycosyl hydrolase 94 catalytic" evidence="7">
    <location>
        <begin position="2352"/>
        <end position="2776"/>
    </location>
</feature>
<evidence type="ECO:0000259" key="5">
    <source>
        <dbReference type="Pfam" id="PF06165"/>
    </source>
</evidence>
<feature type="transmembrane region" description="Helical" evidence="4">
    <location>
        <begin position="836"/>
        <end position="852"/>
    </location>
</feature>
<dbReference type="GO" id="GO:0016757">
    <property type="term" value="F:glycosyltransferase activity"/>
    <property type="evidence" value="ECO:0007669"/>
    <property type="project" value="UniProtKB-KW"/>
</dbReference>
<evidence type="ECO:0000256" key="4">
    <source>
        <dbReference type="SAM" id="Phobius"/>
    </source>
</evidence>
<dbReference type="GO" id="GO:0005975">
    <property type="term" value="P:carbohydrate metabolic process"/>
    <property type="evidence" value="ECO:0007669"/>
    <property type="project" value="InterPro"/>
</dbReference>
<comment type="caution">
    <text evidence="8">The sequence shown here is derived from an EMBL/GenBank/DDBJ whole genome shotgun (WGS) entry which is preliminary data.</text>
</comment>
<dbReference type="SUPFAM" id="SSF48208">
    <property type="entry name" value="Six-hairpin glycosidases"/>
    <property type="match status" value="1"/>
</dbReference>
<keyword evidence="9" id="KW-1185">Reference proteome</keyword>
<dbReference type="SUPFAM" id="SSF74650">
    <property type="entry name" value="Galactose mutarotase-like"/>
    <property type="match status" value="2"/>
</dbReference>
<dbReference type="Gene3D" id="1.50.10.140">
    <property type="match status" value="2"/>
</dbReference>
<dbReference type="Pfam" id="PF17167">
    <property type="entry name" value="Glyco_hydro_94"/>
    <property type="match status" value="1"/>
</dbReference>
<name>A0A840A940_9PROT</name>
<evidence type="ECO:0000256" key="1">
    <source>
        <dbReference type="ARBA" id="ARBA00022676"/>
    </source>
</evidence>
<feature type="region of interest" description="Disordered" evidence="3">
    <location>
        <begin position="2858"/>
        <end position="2903"/>
    </location>
</feature>
<dbReference type="Pfam" id="PF10091">
    <property type="entry name" value="Glycoamylase"/>
    <property type="match status" value="1"/>
</dbReference>
<dbReference type="InterPro" id="IPR008928">
    <property type="entry name" value="6-hairpin_glycosidase_sf"/>
</dbReference>
<dbReference type="InterPro" id="IPR037018">
    <property type="entry name" value="GH65_N"/>
</dbReference>
<gene>
    <name evidence="8" type="ORF">GGQ83_002005</name>
</gene>
<dbReference type="InterPro" id="IPR010383">
    <property type="entry name" value="Glyco_hydrolase_94_b-supersand"/>
</dbReference>
<dbReference type="Gene3D" id="2.70.98.40">
    <property type="entry name" value="Glycoside hydrolase, family 65, N-terminal domain"/>
    <property type="match status" value="2"/>
</dbReference>
<evidence type="ECO:0000256" key="3">
    <source>
        <dbReference type="SAM" id="MobiDB-lite"/>
    </source>
</evidence>
<dbReference type="GO" id="GO:0030246">
    <property type="term" value="F:carbohydrate binding"/>
    <property type="evidence" value="ECO:0007669"/>
    <property type="project" value="InterPro"/>
</dbReference>
<dbReference type="InterPro" id="IPR037824">
    <property type="entry name" value="GH94N_2_NdvB"/>
</dbReference>
<dbReference type="Gene3D" id="1.50.10.10">
    <property type="match status" value="1"/>
</dbReference>
<evidence type="ECO:0000259" key="7">
    <source>
        <dbReference type="Pfam" id="PF17167"/>
    </source>
</evidence>
<dbReference type="Proteomes" id="UP000553193">
    <property type="component" value="Unassembled WGS sequence"/>
</dbReference>
<evidence type="ECO:0000313" key="9">
    <source>
        <dbReference type="Proteomes" id="UP000553193"/>
    </source>
</evidence>
<feature type="transmembrane region" description="Helical" evidence="4">
    <location>
        <begin position="858"/>
        <end position="882"/>
    </location>
</feature>
<keyword evidence="2 8" id="KW-0808">Transferase</keyword>
<reference evidence="8 9" key="1">
    <citation type="submission" date="2020-08" db="EMBL/GenBank/DDBJ databases">
        <title>Genomic Encyclopedia of Type Strains, Phase IV (KMG-IV): sequencing the most valuable type-strain genomes for metagenomic binning, comparative biology and taxonomic classification.</title>
        <authorList>
            <person name="Goeker M."/>
        </authorList>
    </citation>
    <scope>NUCLEOTIDE SEQUENCE [LARGE SCALE GENOMIC DNA]</scope>
    <source>
        <strain evidence="8 9">DSM 19979</strain>
    </source>
</reference>
<dbReference type="Pfam" id="PF06165">
    <property type="entry name" value="GH94_b-supersand"/>
    <property type="match status" value="2"/>
</dbReference>
<dbReference type="CDD" id="cd11753">
    <property type="entry name" value="GH94N_ChvB_NdvB_2_like"/>
    <property type="match status" value="1"/>
</dbReference>
<organism evidence="8 9">
    <name type="scientific">Roseococcus suduntuyensis</name>
    <dbReference type="NCBI Taxonomy" id="455361"/>
    <lineage>
        <taxon>Bacteria</taxon>
        <taxon>Pseudomonadati</taxon>
        <taxon>Pseudomonadota</taxon>
        <taxon>Alphaproteobacteria</taxon>
        <taxon>Acetobacterales</taxon>
        <taxon>Roseomonadaceae</taxon>
        <taxon>Roseococcus</taxon>
    </lineage>
</organism>
<accession>A0A840A940</accession>
<dbReference type="EMBL" id="JACIDJ010000002">
    <property type="protein sequence ID" value="MBB3898568.1"/>
    <property type="molecule type" value="Genomic_DNA"/>
</dbReference>
<dbReference type="PANTHER" id="PTHR37469">
    <property type="entry name" value="CELLOBIONIC ACID PHOSPHORYLASE-RELATED"/>
    <property type="match status" value="1"/>
</dbReference>
<feature type="domain" description="Glycosyl hydrolase 94 supersandwich" evidence="5">
    <location>
        <begin position="1562"/>
        <end position="1837"/>
    </location>
</feature>
<dbReference type="InterPro" id="IPR011013">
    <property type="entry name" value="Gal_mutarotase_sf_dom"/>
</dbReference>
<dbReference type="CDD" id="cd11756">
    <property type="entry name" value="GH94N_ChvB_NdvB_1_like"/>
    <property type="match status" value="1"/>
</dbReference>
<dbReference type="EC" id="2.4.1.-" evidence="8"/>
<dbReference type="InterPro" id="IPR037820">
    <property type="entry name" value="GH94N_NdvB"/>
</dbReference>
<dbReference type="RefSeq" id="WP_242534800.1">
    <property type="nucleotide sequence ID" value="NZ_JACIDJ010000002.1"/>
</dbReference>
<sequence>MARNSCALKALSARTLTCGSLNAVLQNPFMRAPQAIWNDKAPVRAEIFGVERLEMHGRSLAADQAVTARKRRGDPLGRRLAANGECLLACYAGMVEAVDEARPITPAGEWLIDNFHLVERQIRAVRLHLPPGFYRQLPKLVSGPFAGYPRMLGVAWAYVAHTDSSFNPATFTRFLRAYQTVQPLSIGELWASSITLRIVLIENLRRLAERIHGNHLAEQAADRIADRLAGATGAPAETTAGVFAGHAEGPLDDAFAVQLVHRLRDQDPSVTPALAWLDQRLEMEGRNAEAVVQELHRTEGAANVTVRNIITSLRLIADVNWNEMFESVSLVDDILAAGSAFTTMDFATRNLYRSAIEELAARSEGSELDVARAAVATAQRAPNDPRKSDPGYHLLAGGRRDFEIEIGFRPPFRAWPGRLNRASGIGGYAAAVACTTCLVLAVPLFVMGALGLGWVWLAALAVLGIIPAQDLAVSLVNRAVTSGFGARLLPGLELLDGVPPELRTMVVVPTLLTSEEAIAELVERLEVHHLASPAGCMHYALLTDWTDAEAEHAPDDDSLLAAAAAGIAELNKRLGPGPDGERFFLFHRLRVWNAGEARWMGWERKRGKLHELNQLLRGALDTTYIAINGLEPRAPADVRYVITLDADTRLPRDAVGRLIGKMAHPLNRPRFDVAAGRVLEGYAVLQPRVTPSQPVGAEGSLFQRIFSSLSGIDPYALAVSDVYQDLFGEGSYNGKGIYEVDAFEASLAGRVPDSTLLSHDLFEGVFARSGLASDVEVVEEFPSRYDVGAQRHHRWARGDWQLLPWILGRKALGTARDDGAMPAIGRWKMLDNLRRSLSAPAAVLALLVGWMLPLPVAALLWTLFILATIALPTLVPVIAAIAPWRPGVTLASHGRALAHDLRTAIALSGLLITFLAHQAWLMGDAITRTLWRLFASHRHLLQWVPAAQATRSRRLGLGGSFRTMSGGLVIGATAGLVALLSAQWWLAAPFALLWLASPAVARWASSAPRSAASLEVSPSDRHALRLTARRTWRFFETFVTAADHMLPPDNFQEDPAPLLARRTSPTNLGLYLLSTVSARDFGWIGTPDMVDRLEATLETMAGMERCHGHFYNWYDTGSLRPLDPKYISAVDSGNLAGHLIALANACREFSRAASLPVAGIADAIDLAREEAGLLNDGRRTQTTTWWQLDGALAALSSAVASQPLPDLAAQADTVVEIAQALAFERGNGAGENLLFWVHACRNTLRSHQRERELDDETRARLIERLGALEATARAMAMAMEFGFLLDPERTLLSIGYRVPEGTLDPSCYDLLASEARLASFFAIAKGDVPARHWFRLGRAMVPVGHGAALVSWSGSMFEYLMPSLVMRAPGGSLLEKTNRLVVRRQIEHAAEFRIPWGISESAYNARDLELTYQYSNFGVPSLGLKRGLSENRVIAPYATALAAMVDPAAACANLARLVEAGARGRYGFYEAVDYTRLRLPKGAVSAVIHAYMAHHQGMTIVALAAALDGGAMRRRFHAEPMVQATELLLQERMPREVAIVRPFAVEVKSADRTVEEDRSGTRHFTTAQQATPATHVMSNGRFSTMLTAAGSGYIRWGNIAVTRWREDATCDDFGSYTYLRDIGSGRVWSAGAQPTGAKPDSYGVTFHEDRAEFTRTDGTLTTTLEVIVSSESDAEVRRVSVSNTGDTVREVEVTSLAELALARQDDDIAHPAFSKLFVETEYLPEMGALLATRRKRGSGDPAIWAAQLSVVEGEGDAAPQFETDRARFLGRGHGARNPAAMSGGGRLSGTVGTVLDPIFALRRRLRVAPGAVARVAFWTVVAPTRESLLDALDKHRDAGAFSRAATLAWTQAQVQMHHLDISPGTAALFQQLAGHLLHAAPSTRASSDMICRGGGAQSGLWPHGISGDLPILLLRIDEMEHLGVARELMRAVDYWRAKHIAVDVVFLNDRQSSYIQDLQEALQALVRTSRVPQGADPRLGRVYVLRVDLISPEAVALLAAAARVALVARRGGLAEQIARISPDARIMPVPAARLIPAHLVRPAVEAPTAPTPTLELFNGLGGFDLDGREYVTILSPGQSTPAPWINVVANPGFGFHVPTEGGGFTWAVNSRENQITPWSNDPVSDRTGEAIYLRDDESGAVWTPTAQPMRDEALTYVARHGHGYSRFEHDAHGIRSALTQSVPLGDSLKISRLVLTNRSGRARRLSVTAYVEWVLGPSRSATLPFVTTAIDPETGAMFARNPWSIPFGSRVAFLDLRGAQTDWTGDRREFIGRNGSLSDPAALATGAALSGNTGGGLDPCGAMRRQITLPAHGSVEIVCLLGQADDAHAARDLVRRYRAADLDAVAAQVAAHWDDVLGRIQVRTPERSTDIMLNGWLLYQALACRVWARAGFYQASGAYGFRDQLQDGMALVTSRPAETRAHLLRAASRQFTEGDVQHWWLPHSGQGVRTRISDDRAWLALAVDHYITATGDTGVLDEQVPFLEAAMLAPGEHDRFFQPQASETTATLFEHCARALDQSMAVGRHGLPLMGTGDWNDGMNRVGEKGEGESVWLGWMLHSACTVFARRAEARDDVAHATAWRAHASALATALEREAWDGDWYRRAFYDDGTPLGTAAGTECRIDSIAQSWAVLSGAADPVRAAHATASAERELIRPADRLALLFAPPFDKTERDPGYIKAYPPGVRENGGQYTHAGLWLVMAFAALGEGSKAGRLFTMLNPISHTRTRSDVHRYKVEPYVVAADINATPPHAGRGGWTWYTGSSGWMQRAGMESILGLRVQAGTLLFNPCIPADWPSFELTLRHGTARYEIRVENPEGFERGIAEATLDGASLGSGPLLLRLVEDGAVHRLLVRLGPQRPASGQGIGPAHDSDIAGERSGSAIATRPSDEETIIASQTPAGLLP</sequence>
<keyword evidence="4" id="KW-1133">Transmembrane helix</keyword>
<keyword evidence="4" id="KW-0472">Membrane</keyword>
<feature type="domain" description="Glycosyl hydrolase 94 supersandwich" evidence="5">
    <location>
        <begin position="2068"/>
        <end position="2339"/>
    </location>
</feature>
<proteinExistence type="predicted"/>
<evidence type="ECO:0000259" key="6">
    <source>
        <dbReference type="Pfam" id="PF10091"/>
    </source>
</evidence>
<dbReference type="InterPro" id="IPR052047">
    <property type="entry name" value="GH94_Enzymes"/>
</dbReference>
<dbReference type="InterPro" id="IPR012341">
    <property type="entry name" value="6hp_glycosidase-like_sf"/>
</dbReference>
<feature type="transmembrane region" description="Helical" evidence="4">
    <location>
        <begin position="425"/>
        <end position="445"/>
    </location>
</feature>
<feature type="domain" description="Glycoamylase-like" evidence="6">
    <location>
        <begin position="1311"/>
        <end position="1509"/>
    </location>
</feature>
<dbReference type="PANTHER" id="PTHR37469:SF2">
    <property type="entry name" value="CELLOBIONIC ACID PHOSPHORYLASE"/>
    <property type="match status" value="1"/>
</dbReference>
<keyword evidence="1 8" id="KW-0328">Glycosyltransferase</keyword>
<dbReference type="SMART" id="SM01068">
    <property type="entry name" value="CBM_X"/>
    <property type="match status" value="2"/>
</dbReference>
<keyword evidence="4" id="KW-0812">Transmembrane</keyword>
<dbReference type="InterPro" id="IPR033432">
    <property type="entry name" value="GH94_catalytic"/>
</dbReference>
<feature type="transmembrane region" description="Helical" evidence="4">
    <location>
        <begin position="451"/>
        <end position="468"/>
    </location>
</feature>
<dbReference type="InterPro" id="IPR019282">
    <property type="entry name" value="Glycoamylase-like_cons_dom"/>
</dbReference>
<dbReference type="Gene3D" id="2.60.420.10">
    <property type="entry name" value="Maltose phosphorylase, domain 3"/>
    <property type="match status" value="1"/>
</dbReference>